<dbReference type="PRINTS" id="PR00045">
    <property type="entry name" value="SIGMA54FCT"/>
</dbReference>
<dbReference type="GO" id="GO:0006352">
    <property type="term" value="P:DNA-templated transcription initiation"/>
    <property type="evidence" value="ECO:0007669"/>
    <property type="project" value="InterPro"/>
</dbReference>
<dbReference type="RefSeq" id="WP_143184312.1">
    <property type="nucleotide sequence ID" value="NZ_FQYR01000004.1"/>
</dbReference>
<dbReference type="InterPro" id="IPR038709">
    <property type="entry name" value="RpoN_core-bd_sf"/>
</dbReference>
<evidence type="ECO:0000256" key="1">
    <source>
        <dbReference type="ARBA" id="ARBA00008798"/>
    </source>
</evidence>
<keyword evidence="8" id="KW-0804">Transcription</keyword>
<keyword evidence="4" id="KW-0548">Nucleotidyltransferase</keyword>
<protein>
    <submittedName>
        <fullName evidence="11">RNA polymerase, sigma 54 subunit, RpoN/SigL</fullName>
    </submittedName>
</protein>
<feature type="domain" description="RNA polymerase sigma factor 54 core-binding" evidence="10">
    <location>
        <begin position="105"/>
        <end position="291"/>
    </location>
</feature>
<keyword evidence="12" id="KW-1185">Reference proteome</keyword>
<name>A0A1M6MJ72_9BACT</name>
<dbReference type="PANTHER" id="PTHR32248">
    <property type="entry name" value="RNA POLYMERASE SIGMA-54 FACTOR"/>
    <property type="match status" value="1"/>
</dbReference>
<evidence type="ECO:0000259" key="10">
    <source>
        <dbReference type="Pfam" id="PF04963"/>
    </source>
</evidence>
<keyword evidence="5" id="KW-0805">Transcription regulation</keyword>
<dbReference type="PIRSF" id="PIRSF000774">
    <property type="entry name" value="RpoN"/>
    <property type="match status" value="1"/>
</dbReference>
<evidence type="ECO:0000259" key="9">
    <source>
        <dbReference type="Pfam" id="PF04552"/>
    </source>
</evidence>
<evidence type="ECO:0000256" key="2">
    <source>
        <dbReference type="ARBA" id="ARBA00022478"/>
    </source>
</evidence>
<sequence length="464" mass="52013">MAGIDFQQNLSQSQVLSPQMRQSLEILQANSLELGQILQQAIAVNPVLEVTQHDEELPEDLTPDAEYDMETLSELDDDFRELQIMERRTTSTSQDDQERRDHYYNSIVAPETLQQHLLSQLEHSINPEKIKTAGREIIGNIDDRGFLSTTLENMAISSALPLQDLEKALAVIQNFDPAGVGASDLAESLLIQLHKRGYHGTLETRIVQDFLNDLARKRYPEIARKLGVSTSSITQAAETIATLTPDPGAEFDPTSNPYITPDVIIRKNADGEWEANLTNDNIPDVAISNAYKDLMASTHDSKARQYLRDQIRDGKVIIRSISQRQDTLLKLANELIKRQSDYFAKGPRSLKPLTMNEVADVIGVHSATISRAVAGKYVLTPHGLVELRTFFTSGYETKDGQQVSNTGVRDTIQEMIANENPKKPLSDSALEKMLKEKGLKVARRTIAKYRDQLNILPSHLRKQF</sequence>
<organism evidence="11 12">
    <name type="scientific">Rubritalea squalenifaciens DSM 18772</name>
    <dbReference type="NCBI Taxonomy" id="1123071"/>
    <lineage>
        <taxon>Bacteria</taxon>
        <taxon>Pseudomonadati</taxon>
        <taxon>Verrucomicrobiota</taxon>
        <taxon>Verrucomicrobiia</taxon>
        <taxon>Verrucomicrobiales</taxon>
        <taxon>Rubritaleaceae</taxon>
        <taxon>Rubritalea</taxon>
    </lineage>
</organism>
<dbReference type="OrthoDB" id="9814402at2"/>
<dbReference type="PROSITE" id="PS50044">
    <property type="entry name" value="SIGMA54_3"/>
    <property type="match status" value="1"/>
</dbReference>
<feature type="domain" description="RNA polymerase sigma factor 54 DNA-binding" evidence="9">
    <location>
        <begin position="305"/>
        <end position="463"/>
    </location>
</feature>
<evidence type="ECO:0000256" key="6">
    <source>
        <dbReference type="ARBA" id="ARBA00023082"/>
    </source>
</evidence>
<evidence type="ECO:0000256" key="3">
    <source>
        <dbReference type="ARBA" id="ARBA00022679"/>
    </source>
</evidence>
<dbReference type="GO" id="GO:0016987">
    <property type="term" value="F:sigma factor activity"/>
    <property type="evidence" value="ECO:0007669"/>
    <property type="project" value="UniProtKB-KW"/>
</dbReference>
<evidence type="ECO:0000256" key="7">
    <source>
        <dbReference type="ARBA" id="ARBA00023125"/>
    </source>
</evidence>
<dbReference type="PROSITE" id="PS00718">
    <property type="entry name" value="SIGMA54_2"/>
    <property type="match status" value="1"/>
</dbReference>
<evidence type="ECO:0000256" key="8">
    <source>
        <dbReference type="ARBA" id="ARBA00023163"/>
    </source>
</evidence>
<dbReference type="InterPro" id="IPR000394">
    <property type="entry name" value="RNA_pol_sigma_54"/>
</dbReference>
<dbReference type="InParanoid" id="A0A1M6MJ72"/>
<keyword evidence="6" id="KW-0731">Sigma factor</keyword>
<comment type="similarity">
    <text evidence="1">Belongs to the sigma-54 factor family.</text>
</comment>
<reference evidence="11 12" key="1">
    <citation type="submission" date="2016-11" db="EMBL/GenBank/DDBJ databases">
        <authorList>
            <person name="Jaros S."/>
            <person name="Januszkiewicz K."/>
            <person name="Wedrychowicz H."/>
        </authorList>
    </citation>
    <scope>NUCLEOTIDE SEQUENCE [LARGE SCALE GENOMIC DNA]</scope>
    <source>
        <strain evidence="11 12">DSM 18772</strain>
    </source>
</reference>
<dbReference type="Gene3D" id="1.10.10.1330">
    <property type="entry name" value="RNA polymerase sigma-54 factor, core-binding domain"/>
    <property type="match status" value="1"/>
</dbReference>
<evidence type="ECO:0000256" key="4">
    <source>
        <dbReference type="ARBA" id="ARBA00022695"/>
    </source>
</evidence>
<dbReference type="InterPro" id="IPR007046">
    <property type="entry name" value="RNA_pol_sigma_54_core-bd"/>
</dbReference>
<dbReference type="InterPro" id="IPR007634">
    <property type="entry name" value="RNA_pol_sigma_54_DNA-bd"/>
</dbReference>
<dbReference type="Pfam" id="PF04963">
    <property type="entry name" value="Sigma54_CBD"/>
    <property type="match status" value="1"/>
</dbReference>
<dbReference type="GO" id="GO:0016779">
    <property type="term" value="F:nucleotidyltransferase activity"/>
    <property type="evidence" value="ECO:0007669"/>
    <property type="project" value="UniProtKB-KW"/>
</dbReference>
<dbReference type="Gene3D" id="1.10.10.60">
    <property type="entry name" value="Homeodomain-like"/>
    <property type="match status" value="1"/>
</dbReference>
<evidence type="ECO:0000256" key="5">
    <source>
        <dbReference type="ARBA" id="ARBA00023015"/>
    </source>
</evidence>
<keyword evidence="2" id="KW-0240">DNA-directed RNA polymerase</keyword>
<dbReference type="Pfam" id="PF00309">
    <property type="entry name" value="Sigma54_AID"/>
    <property type="match status" value="1"/>
</dbReference>
<dbReference type="PANTHER" id="PTHR32248:SF4">
    <property type="entry name" value="RNA POLYMERASE SIGMA-54 FACTOR"/>
    <property type="match status" value="1"/>
</dbReference>
<gene>
    <name evidence="11" type="ORF">SAMN02745181_2748</name>
</gene>
<dbReference type="Proteomes" id="UP000184510">
    <property type="component" value="Unassembled WGS sequence"/>
</dbReference>
<evidence type="ECO:0000313" key="11">
    <source>
        <dbReference type="EMBL" id="SHJ83333.1"/>
    </source>
</evidence>
<dbReference type="GO" id="GO:0000428">
    <property type="term" value="C:DNA-directed RNA polymerase complex"/>
    <property type="evidence" value="ECO:0007669"/>
    <property type="project" value="UniProtKB-KW"/>
</dbReference>
<accession>A0A1M6MJ72</accession>
<dbReference type="NCBIfam" id="TIGR02395">
    <property type="entry name" value="rpoN_sigma"/>
    <property type="match status" value="1"/>
</dbReference>
<keyword evidence="3" id="KW-0808">Transferase</keyword>
<evidence type="ECO:0000313" key="12">
    <source>
        <dbReference type="Proteomes" id="UP000184510"/>
    </source>
</evidence>
<dbReference type="STRING" id="1123071.SAMN02745181_2748"/>
<dbReference type="EMBL" id="FQYR01000004">
    <property type="protein sequence ID" value="SHJ83333.1"/>
    <property type="molecule type" value="Genomic_DNA"/>
</dbReference>
<dbReference type="GO" id="GO:0001216">
    <property type="term" value="F:DNA-binding transcription activator activity"/>
    <property type="evidence" value="ECO:0007669"/>
    <property type="project" value="InterPro"/>
</dbReference>
<keyword evidence="7" id="KW-0238">DNA-binding</keyword>
<dbReference type="AlphaFoldDB" id="A0A1M6MJ72"/>
<dbReference type="Pfam" id="PF04552">
    <property type="entry name" value="Sigma54_DBD"/>
    <property type="match status" value="1"/>
</dbReference>
<dbReference type="FunCoup" id="A0A1M6MJ72">
    <property type="interactions" value="166"/>
</dbReference>
<dbReference type="GO" id="GO:0003677">
    <property type="term" value="F:DNA binding"/>
    <property type="evidence" value="ECO:0007669"/>
    <property type="project" value="UniProtKB-KW"/>
</dbReference>
<proteinExistence type="inferred from homology"/>